<dbReference type="SUPFAM" id="SSF52540">
    <property type="entry name" value="P-loop containing nucleoside triphosphate hydrolases"/>
    <property type="match status" value="1"/>
</dbReference>
<protein>
    <submittedName>
        <fullName evidence="3">Gliding-motility protein MglA</fullName>
    </submittedName>
</protein>
<dbReference type="AlphaFoldDB" id="A0A0S7YCR9"/>
<dbReference type="Proteomes" id="UP000051012">
    <property type="component" value="Unassembled WGS sequence"/>
</dbReference>
<proteinExistence type="predicted"/>
<accession>A0A0S7YCR9</accession>
<dbReference type="CDD" id="cd00882">
    <property type="entry name" value="Ras_like_GTPase"/>
    <property type="match status" value="1"/>
</dbReference>
<keyword evidence="2" id="KW-0342">GTP-binding</keyword>
<dbReference type="PANTHER" id="PTHR42708:SF1">
    <property type="entry name" value="GLIDING MOTILITY PROTEIN MGLA"/>
    <property type="match status" value="1"/>
</dbReference>
<sequence>MSNLNYVDAELNLKIVYYGAGLGGKTTNLRSIHAALNPERKGKIMSLATDLDQTLFFDFLPVDLGSIKGWKLRYHLYTVPGQIYYNASRKLVLKNVDGLVFVIDSQEERLDDNIESYNNLKDNLADYNLHLEDIPMVIQYNKRDLPNILPISDLQFRLNKGGYTYFESVAIRGIGVFDTLKSICHLTQLKQIDQLPDLLTQKDST</sequence>
<dbReference type="InterPro" id="IPR052705">
    <property type="entry name" value="Gliding_Motility_GTPase"/>
</dbReference>
<dbReference type="GO" id="GO:0005525">
    <property type="term" value="F:GTP binding"/>
    <property type="evidence" value="ECO:0007669"/>
    <property type="project" value="UniProtKB-KW"/>
</dbReference>
<dbReference type="GO" id="GO:0003924">
    <property type="term" value="F:GTPase activity"/>
    <property type="evidence" value="ECO:0007669"/>
    <property type="project" value="InterPro"/>
</dbReference>
<evidence type="ECO:0000313" key="4">
    <source>
        <dbReference type="Proteomes" id="UP000051012"/>
    </source>
</evidence>
<evidence type="ECO:0000256" key="2">
    <source>
        <dbReference type="ARBA" id="ARBA00023134"/>
    </source>
</evidence>
<reference evidence="3 4" key="1">
    <citation type="journal article" date="2015" name="Microbiome">
        <title>Genomic resolution of linkages in carbon, nitrogen, and sulfur cycling among widespread estuary sediment bacteria.</title>
        <authorList>
            <person name="Baker B.J."/>
            <person name="Lazar C.S."/>
            <person name="Teske A.P."/>
            <person name="Dick G.J."/>
        </authorList>
    </citation>
    <scope>NUCLEOTIDE SEQUENCE [LARGE SCALE GENOMIC DNA]</scope>
    <source>
        <strain evidence="3">DG_78</strain>
    </source>
</reference>
<comment type="caution">
    <text evidence="3">The sequence shown here is derived from an EMBL/GenBank/DDBJ whole genome shotgun (WGS) entry which is preliminary data.</text>
</comment>
<dbReference type="EMBL" id="LJNI01000074">
    <property type="protein sequence ID" value="KPJ72438.1"/>
    <property type="molecule type" value="Genomic_DNA"/>
</dbReference>
<dbReference type="InterPro" id="IPR006689">
    <property type="entry name" value="Small_GTPase_ARF/SAR"/>
</dbReference>
<dbReference type="Pfam" id="PF00025">
    <property type="entry name" value="Arf"/>
    <property type="match status" value="1"/>
</dbReference>
<gene>
    <name evidence="3" type="ORF">AMJ52_06290</name>
</gene>
<organism evidence="3 4">
    <name type="scientific">candidate division TA06 bacterium DG_78</name>
    <dbReference type="NCBI Taxonomy" id="1703772"/>
    <lineage>
        <taxon>Bacteria</taxon>
        <taxon>Bacteria division TA06</taxon>
    </lineage>
</organism>
<dbReference type="InterPro" id="IPR027417">
    <property type="entry name" value="P-loop_NTPase"/>
</dbReference>
<keyword evidence="1" id="KW-0547">Nucleotide-binding</keyword>
<dbReference type="Gene3D" id="3.40.50.300">
    <property type="entry name" value="P-loop containing nucleotide triphosphate hydrolases"/>
    <property type="match status" value="1"/>
</dbReference>
<evidence type="ECO:0000313" key="3">
    <source>
        <dbReference type="EMBL" id="KPJ72438.1"/>
    </source>
</evidence>
<dbReference type="PANTHER" id="PTHR42708">
    <property type="entry name" value="ATP/GTP-BINDING PROTEIN-RELATED"/>
    <property type="match status" value="1"/>
</dbReference>
<dbReference type="PATRIC" id="fig|1703772.3.peg.1934"/>
<evidence type="ECO:0000256" key="1">
    <source>
        <dbReference type="ARBA" id="ARBA00022741"/>
    </source>
</evidence>
<name>A0A0S7YCR9_UNCT6</name>